<reference evidence="2 3" key="1">
    <citation type="submission" date="2022-10" db="EMBL/GenBank/DDBJ databases">
        <title>The complete genomes of actinobacterial strains from the NBC collection.</title>
        <authorList>
            <person name="Joergensen T.S."/>
            <person name="Alvarez Arevalo M."/>
            <person name="Sterndorff E.B."/>
            <person name="Faurdal D."/>
            <person name="Vuksanovic O."/>
            <person name="Mourched A.-S."/>
            <person name="Charusanti P."/>
            <person name="Shaw S."/>
            <person name="Blin K."/>
            <person name="Weber T."/>
        </authorList>
    </citation>
    <scope>NUCLEOTIDE SEQUENCE [LARGE SCALE GENOMIC DNA]</scope>
    <source>
        <strain evidence="2 3">NBC 01774</strain>
    </source>
</reference>
<accession>A0ABZ1FGC9</accession>
<keyword evidence="1" id="KW-1133">Transmembrane helix</keyword>
<evidence type="ECO:0008006" key="4">
    <source>
        <dbReference type="Google" id="ProtNLM"/>
    </source>
</evidence>
<keyword evidence="1" id="KW-0812">Transmembrane</keyword>
<keyword evidence="1" id="KW-0472">Membrane</keyword>
<dbReference type="EMBL" id="CP109106">
    <property type="protein sequence ID" value="WSB69335.1"/>
    <property type="molecule type" value="Genomic_DNA"/>
</dbReference>
<organism evidence="2 3">
    <name type="scientific">Streptomyces decoyicus</name>
    <dbReference type="NCBI Taxonomy" id="249567"/>
    <lineage>
        <taxon>Bacteria</taxon>
        <taxon>Bacillati</taxon>
        <taxon>Actinomycetota</taxon>
        <taxon>Actinomycetes</taxon>
        <taxon>Kitasatosporales</taxon>
        <taxon>Streptomycetaceae</taxon>
        <taxon>Streptomyces</taxon>
    </lineage>
</organism>
<dbReference type="RefSeq" id="WP_326618845.1">
    <property type="nucleotide sequence ID" value="NZ_CP109106.1"/>
</dbReference>
<feature type="transmembrane region" description="Helical" evidence="1">
    <location>
        <begin position="55"/>
        <end position="73"/>
    </location>
</feature>
<name>A0ABZ1FGC9_9ACTN</name>
<dbReference type="Proteomes" id="UP001344251">
    <property type="component" value="Chromosome"/>
</dbReference>
<feature type="transmembrane region" description="Helical" evidence="1">
    <location>
        <begin position="23"/>
        <end position="43"/>
    </location>
</feature>
<feature type="transmembrane region" description="Helical" evidence="1">
    <location>
        <begin position="85"/>
        <end position="103"/>
    </location>
</feature>
<gene>
    <name evidence="2" type="ORF">OG863_16000</name>
</gene>
<feature type="transmembrane region" description="Helical" evidence="1">
    <location>
        <begin position="110"/>
        <end position="133"/>
    </location>
</feature>
<evidence type="ECO:0000256" key="1">
    <source>
        <dbReference type="SAM" id="Phobius"/>
    </source>
</evidence>
<feature type="transmembrane region" description="Helical" evidence="1">
    <location>
        <begin position="159"/>
        <end position="180"/>
    </location>
</feature>
<proteinExistence type="predicted"/>
<protein>
    <recommendedName>
        <fullName evidence="4">Integral membrane protein</fullName>
    </recommendedName>
</protein>
<sequence>MPNAECESSNENYGKARISMSHLSQFATALIASATILTIILATDLGRRRVTNMRMLRSVIAVAIIIALFVHSFPTSGNAPSFQLIGLGVGVICGLVAGALLPAHRGSDGLIYTTGGFGYALVWIVLSSARVLFAYGAEHWFTEGLIRFSIENELSGPDVYANAFVFMSLAMVLTRTAVLVTKRRRLRQAPVDATGTEQPAAA</sequence>
<evidence type="ECO:0000313" key="3">
    <source>
        <dbReference type="Proteomes" id="UP001344251"/>
    </source>
</evidence>
<evidence type="ECO:0000313" key="2">
    <source>
        <dbReference type="EMBL" id="WSB69335.1"/>
    </source>
</evidence>
<keyword evidence="3" id="KW-1185">Reference proteome</keyword>